<dbReference type="InterPro" id="IPR039426">
    <property type="entry name" value="TonB-dep_rcpt-like"/>
</dbReference>
<dbReference type="InterPro" id="IPR037066">
    <property type="entry name" value="Plug_dom_sf"/>
</dbReference>
<evidence type="ECO:0000256" key="5">
    <source>
        <dbReference type="ARBA" id="ARBA00023136"/>
    </source>
</evidence>
<dbReference type="Gene3D" id="2.40.170.20">
    <property type="entry name" value="TonB-dependent receptor, beta-barrel domain"/>
    <property type="match status" value="1"/>
</dbReference>
<comment type="similarity">
    <text evidence="7">Belongs to the TonB-dependent receptor family.</text>
</comment>
<keyword evidence="10" id="KW-1185">Reference proteome</keyword>
<dbReference type="Gene3D" id="2.60.40.1120">
    <property type="entry name" value="Carboxypeptidase-like, regulatory domain"/>
    <property type="match status" value="1"/>
</dbReference>
<keyword evidence="6 7" id="KW-0998">Cell outer membrane</keyword>
<dbReference type="NCBIfam" id="TIGR04057">
    <property type="entry name" value="SusC_RagA_signa"/>
    <property type="match status" value="1"/>
</dbReference>
<proteinExistence type="inferred from homology"/>
<gene>
    <name evidence="9" type="ORF">FEF09_08165</name>
</gene>
<dbReference type="Proteomes" id="UP000318815">
    <property type="component" value="Unassembled WGS sequence"/>
</dbReference>
<keyword evidence="3 7" id="KW-1134">Transmembrane beta strand</keyword>
<evidence type="ECO:0000256" key="7">
    <source>
        <dbReference type="PROSITE-ProRule" id="PRU01360"/>
    </source>
</evidence>
<dbReference type="GO" id="GO:0009279">
    <property type="term" value="C:cell outer membrane"/>
    <property type="evidence" value="ECO:0007669"/>
    <property type="project" value="UniProtKB-SubCell"/>
</dbReference>
<dbReference type="EMBL" id="VOHS01000006">
    <property type="protein sequence ID" value="TWW00931.1"/>
    <property type="molecule type" value="Genomic_DNA"/>
</dbReference>
<dbReference type="SUPFAM" id="SSF49464">
    <property type="entry name" value="Carboxypeptidase regulatory domain-like"/>
    <property type="match status" value="1"/>
</dbReference>
<evidence type="ECO:0000256" key="1">
    <source>
        <dbReference type="ARBA" id="ARBA00004571"/>
    </source>
</evidence>
<organism evidence="9 10">
    <name type="scientific">Chitinophaga pinensis</name>
    <dbReference type="NCBI Taxonomy" id="79329"/>
    <lineage>
        <taxon>Bacteria</taxon>
        <taxon>Pseudomonadati</taxon>
        <taxon>Bacteroidota</taxon>
        <taxon>Chitinophagia</taxon>
        <taxon>Chitinophagales</taxon>
        <taxon>Chitinophagaceae</taxon>
        <taxon>Chitinophaga</taxon>
    </lineage>
</organism>
<sequence length="1072" mass="115615">MASGKKNAWMHPRIQTPVLCQKRVQTFQPKGVSMRSKLRFNKACVTAGVMLGLMLTEGIQTTYAAPMPLSSMRQQKQVRGVVRDKNGNPIPGVNVLVKNGAVGTATGPDGKFVISVKSPTDILVFRFIGYLTQEVAAGEQSSIDVTLLEDVANINEVVVTALGIRKEARSNGYAVSKVQGADMTKAREISVANALVGRVAGVNSAPPATGPGGSSRVTIRGNSSLSGNNQPLYVVNGVPMNNANLGSAGKWGGTDLGDGISSINPDDIEDMTILKGAAASALYGQRGVNGVILITTKSGKAGQMRVELNSNVTVEKVNDFFDFQEVYGQGIKGAKPTDQQSALNSGLSSWGSKLDGSSTTLFDGKAHPYSKQGNHIKDFYKTGATYSNTLAIAGGSDKTTYRVALGDLRSKGVYPNTEYIRDNVNIDVNYKLSDKFSGQTNVIYAKEITNNRSNLSDAPGNGNYGIAFLPANVAASYLDPGYDGQFKEQVYSSDLFSTNPFFAANRFRNNTKKDRVIGVTSLRYTPLPWLFIQARVANDYFGFNATSITPTGTAYRPAGSLDLERNRQFNETNVDALLGINKEITSKLNLSFTAGANLLKKVDKVNDVTASNFAFPFVYNPATAATKNSTIIQYNKQVQSVYGSLELSWASTLYLTVTDRNDWSSTLPKKNNSYNYPSVSGSYVFSENIKTNWLSFGKIRAGYAQVGGDADEYKTALYYSTLGNTVNGVPLGDIDNKIPNKELKPLKVKEIEVGAELKLFDNRLFGDFSWYNKQASNDIVTATVSSGSGYTSALVNVGKLENKGIEAMIGGTPVKTANFSWTTTFNFAHNKNKVVQLAEGQASMLVEGGESRTEDGFINHVVGLPYSQIMIYDFKRNAKGELIVDASGVPQRTDALIAAGSGVAPYTGGWSNELSYGKFHLSFLIDFKSGGKIYSGTNANAYSYGLHKETLAGREGGVVVTGVTESGDAKTTTVVADDYYARLSSISALHVYKSDFIKFRSLALTYDFSRAALHEKLNGISISLVGRNLFYIKKSTPNIDPESNYSNSNAQGLEYAGLPTTRSIGVNLNVKF</sequence>
<protein>
    <submittedName>
        <fullName evidence="9">SusC/RagA family TonB-linked outer membrane protein</fullName>
    </submittedName>
</protein>
<evidence type="ECO:0000313" key="9">
    <source>
        <dbReference type="EMBL" id="TWW00931.1"/>
    </source>
</evidence>
<dbReference type="InterPro" id="IPR023996">
    <property type="entry name" value="TonB-dep_OMP_SusC/RagA"/>
</dbReference>
<evidence type="ECO:0000313" key="10">
    <source>
        <dbReference type="Proteomes" id="UP000318815"/>
    </source>
</evidence>
<dbReference type="Gene3D" id="2.170.130.10">
    <property type="entry name" value="TonB-dependent receptor, plug domain"/>
    <property type="match status" value="1"/>
</dbReference>
<dbReference type="AlphaFoldDB" id="A0A5C6LUI0"/>
<dbReference type="InterPro" id="IPR008969">
    <property type="entry name" value="CarboxyPept-like_regulatory"/>
</dbReference>
<evidence type="ECO:0000256" key="2">
    <source>
        <dbReference type="ARBA" id="ARBA00022448"/>
    </source>
</evidence>
<comment type="caution">
    <text evidence="9">The sequence shown here is derived from an EMBL/GenBank/DDBJ whole genome shotgun (WGS) entry which is preliminary data.</text>
</comment>
<name>A0A5C6LUI0_9BACT</name>
<evidence type="ECO:0000256" key="3">
    <source>
        <dbReference type="ARBA" id="ARBA00022452"/>
    </source>
</evidence>
<dbReference type="PROSITE" id="PS52016">
    <property type="entry name" value="TONB_DEPENDENT_REC_3"/>
    <property type="match status" value="1"/>
</dbReference>
<dbReference type="InterPro" id="IPR036942">
    <property type="entry name" value="Beta-barrel_TonB_sf"/>
</dbReference>
<dbReference type="Pfam" id="PF13715">
    <property type="entry name" value="CarbopepD_reg_2"/>
    <property type="match status" value="1"/>
</dbReference>
<comment type="subcellular location">
    <subcellularLocation>
        <location evidence="1 7">Cell outer membrane</location>
        <topology evidence="1 7">Multi-pass membrane protein</topology>
    </subcellularLocation>
</comment>
<dbReference type="OrthoDB" id="9768177at2"/>
<evidence type="ECO:0000256" key="6">
    <source>
        <dbReference type="ARBA" id="ARBA00023237"/>
    </source>
</evidence>
<dbReference type="Pfam" id="PF07715">
    <property type="entry name" value="Plug"/>
    <property type="match status" value="1"/>
</dbReference>
<keyword evidence="2 7" id="KW-0813">Transport</keyword>
<dbReference type="SUPFAM" id="SSF56935">
    <property type="entry name" value="Porins"/>
    <property type="match status" value="1"/>
</dbReference>
<accession>A0A5C6LUI0</accession>
<evidence type="ECO:0000256" key="4">
    <source>
        <dbReference type="ARBA" id="ARBA00022692"/>
    </source>
</evidence>
<dbReference type="InterPro" id="IPR023997">
    <property type="entry name" value="TonB-dep_OMP_SusC/RagA_CS"/>
</dbReference>
<feature type="domain" description="TonB-dependent receptor plug" evidence="8">
    <location>
        <begin position="169"/>
        <end position="291"/>
    </location>
</feature>
<keyword evidence="5 7" id="KW-0472">Membrane</keyword>
<dbReference type="InterPro" id="IPR012910">
    <property type="entry name" value="Plug_dom"/>
</dbReference>
<dbReference type="NCBIfam" id="TIGR04056">
    <property type="entry name" value="OMP_RagA_SusC"/>
    <property type="match status" value="1"/>
</dbReference>
<evidence type="ECO:0000259" key="8">
    <source>
        <dbReference type="Pfam" id="PF07715"/>
    </source>
</evidence>
<reference evidence="9 10" key="1">
    <citation type="submission" date="2019-08" db="EMBL/GenBank/DDBJ databases">
        <title>Whole genome sequencing of chitin degrading bacteria Chitinophaga pinensis YS16.</title>
        <authorList>
            <person name="Singh R.P."/>
            <person name="Manchanda G."/>
            <person name="Maurya I.K."/>
            <person name="Joshi N.K."/>
            <person name="Srivastava A.K."/>
        </authorList>
    </citation>
    <scope>NUCLEOTIDE SEQUENCE [LARGE SCALE GENOMIC DNA]</scope>
    <source>
        <strain evidence="9 10">YS-16</strain>
    </source>
</reference>
<keyword evidence="4 7" id="KW-0812">Transmembrane</keyword>